<dbReference type="Proteomes" id="UP001218218">
    <property type="component" value="Unassembled WGS sequence"/>
</dbReference>
<accession>A0AAD7F317</accession>
<gene>
    <name evidence="1" type="ORF">DFH08DRAFT_950694</name>
</gene>
<protein>
    <submittedName>
        <fullName evidence="1">Uncharacterized protein</fullName>
    </submittedName>
</protein>
<dbReference type="EMBL" id="JARIHO010000004">
    <property type="protein sequence ID" value="KAJ7362429.1"/>
    <property type="molecule type" value="Genomic_DNA"/>
</dbReference>
<evidence type="ECO:0000313" key="1">
    <source>
        <dbReference type="EMBL" id="KAJ7362429.1"/>
    </source>
</evidence>
<comment type="caution">
    <text evidence="1">The sequence shown here is derived from an EMBL/GenBank/DDBJ whole genome shotgun (WGS) entry which is preliminary data.</text>
</comment>
<reference evidence="1" key="1">
    <citation type="submission" date="2023-03" db="EMBL/GenBank/DDBJ databases">
        <title>Massive genome expansion in bonnet fungi (Mycena s.s.) driven by repeated elements and novel gene families across ecological guilds.</title>
        <authorList>
            <consortium name="Lawrence Berkeley National Laboratory"/>
            <person name="Harder C.B."/>
            <person name="Miyauchi S."/>
            <person name="Viragh M."/>
            <person name="Kuo A."/>
            <person name="Thoen E."/>
            <person name="Andreopoulos B."/>
            <person name="Lu D."/>
            <person name="Skrede I."/>
            <person name="Drula E."/>
            <person name="Henrissat B."/>
            <person name="Morin E."/>
            <person name="Kohler A."/>
            <person name="Barry K."/>
            <person name="LaButti K."/>
            <person name="Morin E."/>
            <person name="Salamov A."/>
            <person name="Lipzen A."/>
            <person name="Mereny Z."/>
            <person name="Hegedus B."/>
            <person name="Baldrian P."/>
            <person name="Stursova M."/>
            <person name="Weitz H."/>
            <person name="Taylor A."/>
            <person name="Grigoriev I.V."/>
            <person name="Nagy L.G."/>
            <person name="Martin F."/>
            <person name="Kauserud H."/>
        </authorList>
    </citation>
    <scope>NUCLEOTIDE SEQUENCE</scope>
    <source>
        <strain evidence="1">CBHHK002</strain>
    </source>
</reference>
<dbReference type="AlphaFoldDB" id="A0AAD7F317"/>
<organism evidence="1 2">
    <name type="scientific">Mycena albidolilacea</name>
    <dbReference type="NCBI Taxonomy" id="1033008"/>
    <lineage>
        <taxon>Eukaryota</taxon>
        <taxon>Fungi</taxon>
        <taxon>Dikarya</taxon>
        <taxon>Basidiomycota</taxon>
        <taxon>Agaricomycotina</taxon>
        <taxon>Agaricomycetes</taxon>
        <taxon>Agaricomycetidae</taxon>
        <taxon>Agaricales</taxon>
        <taxon>Marasmiineae</taxon>
        <taxon>Mycenaceae</taxon>
        <taxon>Mycena</taxon>
    </lineage>
</organism>
<proteinExistence type="predicted"/>
<keyword evidence="2" id="KW-1185">Reference proteome</keyword>
<evidence type="ECO:0000313" key="2">
    <source>
        <dbReference type="Proteomes" id="UP001218218"/>
    </source>
</evidence>
<sequence>MSTLLPHPLLCTARPVPSCIHLTPAPSPHTHLAPHPHHSPHVLSRLSLPASAAVCTQPRLATVPSPHLWWTSTQPHSPHTTSPQWCLPACASGLHPTPLRLFSLPTAL</sequence>
<name>A0AAD7F317_9AGAR</name>